<feature type="compositionally biased region" description="Polar residues" evidence="1">
    <location>
        <begin position="94"/>
        <end position="108"/>
    </location>
</feature>
<gene>
    <name evidence="3" type="primary">LOC106779442</name>
</gene>
<protein>
    <submittedName>
        <fullName evidence="3">Uncharacterized protein LOC106779442</fullName>
    </submittedName>
</protein>
<reference evidence="3" key="1">
    <citation type="submission" date="2025-08" db="UniProtKB">
        <authorList>
            <consortium name="RefSeq"/>
        </authorList>
    </citation>
    <scope>IDENTIFICATION</scope>
    <source>
        <tissue evidence="3">Leaf</tissue>
    </source>
</reference>
<dbReference type="Proteomes" id="UP000087766">
    <property type="component" value="Unplaced"/>
</dbReference>
<proteinExistence type="predicted"/>
<evidence type="ECO:0000256" key="1">
    <source>
        <dbReference type="SAM" id="MobiDB-lite"/>
    </source>
</evidence>
<feature type="compositionally biased region" description="Basic and acidic residues" evidence="1">
    <location>
        <begin position="159"/>
        <end position="174"/>
    </location>
</feature>
<dbReference type="RefSeq" id="XP_014523028.2">
    <property type="nucleotide sequence ID" value="XM_014667542.2"/>
</dbReference>
<evidence type="ECO:0000313" key="2">
    <source>
        <dbReference type="Proteomes" id="UP000087766"/>
    </source>
</evidence>
<sequence>MCSIGGEEILILSLQSFLDVPLGNKEVSDSGPNGRRPDISLQVPPRPIGFGSTSGGTVLDHSQSFSKGISSSRGFLRALSFKRKGNVRDGERSSLLNSDPKTTADSSNMASISEIAWKRCTSLPVTPASNLSPSVATPISARTYNEQTKPHESGFCFEHAIKETEHLPPPKRER</sequence>
<dbReference type="GeneID" id="106779442"/>
<accession>A0A1S3VXD0</accession>
<name>A0A1S3VXD0_VIGRR</name>
<evidence type="ECO:0000313" key="3">
    <source>
        <dbReference type="RefSeq" id="XP_014523028.2"/>
    </source>
</evidence>
<dbReference type="KEGG" id="vra:106779442"/>
<dbReference type="AlphaFoldDB" id="A0A1S3VXD0"/>
<dbReference type="OrthoDB" id="435038at2759"/>
<feature type="region of interest" description="Disordered" evidence="1">
    <location>
        <begin position="25"/>
        <end position="45"/>
    </location>
</feature>
<feature type="region of interest" description="Disordered" evidence="1">
    <location>
        <begin position="86"/>
        <end position="108"/>
    </location>
</feature>
<feature type="region of interest" description="Disordered" evidence="1">
    <location>
        <begin position="146"/>
        <end position="174"/>
    </location>
</feature>
<keyword evidence="2" id="KW-1185">Reference proteome</keyword>
<organism evidence="2 3">
    <name type="scientific">Vigna radiata var. radiata</name>
    <name type="common">Mung bean</name>
    <name type="synonym">Phaseolus aureus</name>
    <dbReference type="NCBI Taxonomy" id="3916"/>
    <lineage>
        <taxon>Eukaryota</taxon>
        <taxon>Viridiplantae</taxon>
        <taxon>Streptophyta</taxon>
        <taxon>Embryophyta</taxon>
        <taxon>Tracheophyta</taxon>
        <taxon>Spermatophyta</taxon>
        <taxon>Magnoliopsida</taxon>
        <taxon>eudicotyledons</taxon>
        <taxon>Gunneridae</taxon>
        <taxon>Pentapetalae</taxon>
        <taxon>rosids</taxon>
        <taxon>fabids</taxon>
        <taxon>Fabales</taxon>
        <taxon>Fabaceae</taxon>
        <taxon>Papilionoideae</taxon>
        <taxon>50 kb inversion clade</taxon>
        <taxon>NPAAA clade</taxon>
        <taxon>indigoferoid/millettioid clade</taxon>
        <taxon>Phaseoleae</taxon>
        <taxon>Vigna</taxon>
    </lineage>
</organism>